<organism evidence="3 4">
    <name type="scientific">Cryptotermes secundus</name>
    <dbReference type="NCBI Taxonomy" id="105785"/>
    <lineage>
        <taxon>Eukaryota</taxon>
        <taxon>Metazoa</taxon>
        <taxon>Ecdysozoa</taxon>
        <taxon>Arthropoda</taxon>
        <taxon>Hexapoda</taxon>
        <taxon>Insecta</taxon>
        <taxon>Pterygota</taxon>
        <taxon>Neoptera</taxon>
        <taxon>Polyneoptera</taxon>
        <taxon>Dictyoptera</taxon>
        <taxon>Blattodea</taxon>
        <taxon>Blattoidea</taxon>
        <taxon>Termitoidae</taxon>
        <taxon>Kalotermitidae</taxon>
        <taxon>Cryptotermitinae</taxon>
        <taxon>Cryptotermes</taxon>
    </lineage>
</organism>
<feature type="domain" description="PDZ" evidence="2">
    <location>
        <begin position="130"/>
        <end position="213"/>
    </location>
</feature>
<dbReference type="AlphaFoldDB" id="A0A2J7R5E2"/>
<dbReference type="Proteomes" id="UP000235965">
    <property type="component" value="Unassembled WGS sequence"/>
</dbReference>
<dbReference type="InterPro" id="IPR001478">
    <property type="entry name" value="PDZ"/>
</dbReference>
<comment type="caution">
    <text evidence="3">The sequence shown here is derived from an EMBL/GenBank/DDBJ whole genome shotgun (WGS) entry which is preliminary data.</text>
</comment>
<feature type="compositionally biased region" description="Polar residues" evidence="1">
    <location>
        <begin position="312"/>
        <end position="337"/>
    </location>
</feature>
<dbReference type="SUPFAM" id="SSF50156">
    <property type="entry name" value="PDZ domain-like"/>
    <property type="match status" value="3"/>
</dbReference>
<evidence type="ECO:0000256" key="1">
    <source>
        <dbReference type="SAM" id="MobiDB-lite"/>
    </source>
</evidence>
<feature type="compositionally biased region" description="Basic and acidic residues" evidence="1">
    <location>
        <begin position="106"/>
        <end position="115"/>
    </location>
</feature>
<dbReference type="CDD" id="cd23064">
    <property type="entry name" value="PDZ3_INAD-like"/>
    <property type="match status" value="1"/>
</dbReference>
<dbReference type="InterPro" id="IPR051342">
    <property type="entry name" value="PDZ_scaffold"/>
</dbReference>
<evidence type="ECO:0000313" key="3">
    <source>
        <dbReference type="EMBL" id="PNF36054.1"/>
    </source>
</evidence>
<dbReference type="FunFam" id="2.30.42.10:FF:000038">
    <property type="entry name" value="Multiple PDZ domain protein isoform X1"/>
    <property type="match status" value="1"/>
</dbReference>
<feature type="domain" description="PDZ" evidence="2">
    <location>
        <begin position="1"/>
        <end position="71"/>
    </location>
</feature>
<dbReference type="Gene3D" id="2.30.42.10">
    <property type="match status" value="3"/>
</dbReference>
<feature type="region of interest" description="Disordered" evidence="1">
    <location>
        <begin position="308"/>
        <end position="342"/>
    </location>
</feature>
<proteinExistence type="predicted"/>
<dbReference type="Pfam" id="PF00595">
    <property type="entry name" value="PDZ"/>
    <property type="match status" value="3"/>
</dbReference>
<name>A0A2J7R5E2_9NEOP</name>
<dbReference type="SMART" id="SM00228">
    <property type="entry name" value="PDZ"/>
    <property type="match status" value="3"/>
</dbReference>
<dbReference type="PROSITE" id="PS50106">
    <property type="entry name" value="PDZ"/>
    <property type="match status" value="3"/>
</dbReference>
<dbReference type="EMBL" id="NEVH01006994">
    <property type="protein sequence ID" value="PNF36054.1"/>
    <property type="molecule type" value="Genomic_DNA"/>
</dbReference>
<dbReference type="PANTHER" id="PTHR19964:SF92">
    <property type="entry name" value="PATJ HOMOLOG"/>
    <property type="match status" value="1"/>
</dbReference>
<dbReference type="CDD" id="cd06674">
    <property type="entry name" value="PDZ11_MUPP1-PDZ9_PATJ-like"/>
    <property type="match status" value="1"/>
</dbReference>
<keyword evidence="4" id="KW-1185">Reference proteome</keyword>
<feature type="domain" description="PDZ" evidence="2">
    <location>
        <begin position="226"/>
        <end position="308"/>
    </location>
</feature>
<dbReference type="CDD" id="cd06673">
    <property type="entry name" value="PDZ10_MUPP1-PDZ8_PATJ-like"/>
    <property type="match status" value="1"/>
</dbReference>
<evidence type="ECO:0000259" key="2">
    <source>
        <dbReference type="PROSITE" id="PS50106"/>
    </source>
</evidence>
<feature type="region of interest" description="Disordered" evidence="1">
    <location>
        <begin position="76"/>
        <end position="122"/>
    </location>
</feature>
<dbReference type="PANTHER" id="PTHR19964">
    <property type="entry name" value="MULTIPLE PDZ DOMAIN PROTEIN"/>
    <property type="match status" value="1"/>
</dbReference>
<evidence type="ECO:0000313" key="4">
    <source>
        <dbReference type="Proteomes" id="UP000235965"/>
    </source>
</evidence>
<dbReference type="OrthoDB" id="438726at2759"/>
<gene>
    <name evidence="3" type="ORF">B7P43_G12759</name>
</gene>
<protein>
    <recommendedName>
        <fullName evidence="2">PDZ domain-containing protein</fullName>
    </recommendedName>
</protein>
<reference evidence="3 4" key="1">
    <citation type="submission" date="2017-12" db="EMBL/GenBank/DDBJ databases">
        <title>Hemimetabolous genomes reveal molecular basis of termite eusociality.</title>
        <authorList>
            <person name="Harrison M.C."/>
            <person name="Jongepier E."/>
            <person name="Robertson H.M."/>
            <person name="Arning N."/>
            <person name="Bitard-Feildel T."/>
            <person name="Chao H."/>
            <person name="Childers C.P."/>
            <person name="Dinh H."/>
            <person name="Doddapaneni H."/>
            <person name="Dugan S."/>
            <person name="Gowin J."/>
            <person name="Greiner C."/>
            <person name="Han Y."/>
            <person name="Hu H."/>
            <person name="Hughes D.S.T."/>
            <person name="Huylmans A.-K."/>
            <person name="Kemena C."/>
            <person name="Kremer L.P.M."/>
            <person name="Lee S.L."/>
            <person name="Lopez-Ezquerra A."/>
            <person name="Mallet L."/>
            <person name="Monroy-Kuhn J.M."/>
            <person name="Moser A."/>
            <person name="Murali S.C."/>
            <person name="Muzny D.M."/>
            <person name="Otani S."/>
            <person name="Piulachs M.-D."/>
            <person name="Poelchau M."/>
            <person name="Qu J."/>
            <person name="Schaub F."/>
            <person name="Wada-Katsumata A."/>
            <person name="Worley K.C."/>
            <person name="Xie Q."/>
            <person name="Ylla G."/>
            <person name="Poulsen M."/>
            <person name="Gibbs R.A."/>
            <person name="Schal C."/>
            <person name="Richards S."/>
            <person name="Belles X."/>
            <person name="Korb J."/>
            <person name="Bornberg-Bauer E."/>
        </authorList>
    </citation>
    <scope>NUCLEOTIDE SEQUENCE [LARGE SCALE GENOMIC DNA]</scope>
    <source>
        <tissue evidence="3">Whole body</tissue>
    </source>
</reference>
<dbReference type="InterPro" id="IPR036034">
    <property type="entry name" value="PDZ_sf"/>
</dbReference>
<accession>A0A2J7R5E2</accession>
<sequence length="363" mass="38760">MIIEGKHAEVGQGIFISDIQEGSAAEQAGLIVGDMILAVNKDTLLGSDYDSAASLLKKTEGVVTLVVCNPNKVKEEEKKAADAEVNSATPALEPSAAATGVSPAPKEPEKPKEPPLDPTKCEVIPGQETTVEINKDKMGLGLSIVGGSDTLLGVIIIHEVYPDGAAAKDGRLKPGDQILEVNSEDFRSITHSRALAALRQTPAKVKMVVFRDEASVKEEDIFNVMEVELTKKPGKGLGLSIVGRKYGNGVFISDVVHGGTAEADGRLMKGDQILAVNGQDLKSATQEEAAAVLKTAMGKVTMRLGRLKASSKRSSNTDRVTNMTNGDPDNIPSSDDQTFPRFSPKRASLMRQIAKWSLRRRHV</sequence>